<dbReference type="Gene3D" id="2.60.40.10">
    <property type="entry name" value="Immunoglobulins"/>
    <property type="match status" value="1"/>
</dbReference>
<dbReference type="AlphaFoldDB" id="A0A841TUH6"/>
<dbReference type="InterPro" id="IPR001119">
    <property type="entry name" value="SLH_dom"/>
</dbReference>
<evidence type="ECO:0000256" key="2">
    <source>
        <dbReference type="SAM" id="MobiDB-lite"/>
    </source>
</evidence>
<protein>
    <submittedName>
        <fullName evidence="5">S-layer homology domain-containing protein</fullName>
    </submittedName>
</protein>
<feature type="chain" id="PRO_5032697486" evidence="3">
    <location>
        <begin position="22"/>
        <end position="1191"/>
    </location>
</feature>
<reference evidence="5 6" key="1">
    <citation type="submission" date="2020-08" db="EMBL/GenBank/DDBJ databases">
        <title>Cohnella phylogeny.</title>
        <authorList>
            <person name="Dunlap C."/>
        </authorList>
    </citation>
    <scope>NUCLEOTIDE SEQUENCE [LARGE SCALE GENOMIC DNA]</scope>
    <source>
        <strain evidence="5 6">DSM 25239</strain>
    </source>
</reference>
<dbReference type="RefSeq" id="WP_185135327.1">
    <property type="nucleotide sequence ID" value="NZ_JACJVR010000027.1"/>
</dbReference>
<evidence type="ECO:0000256" key="3">
    <source>
        <dbReference type="SAM" id="SignalP"/>
    </source>
</evidence>
<dbReference type="InterPro" id="IPR050991">
    <property type="entry name" value="ECM_Regulatory_Proteins"/>
</dbReference>
<feature type="signal peptide" evidence="3">
    <location>
        <begin position="1"/>
        <end position="21"/>
    </location>
</feature>
<dbReference type="PROSITE" id="PS51272">
    <property type="entry name" value="SLH"/>
    <property type="match status" value="2"/>
</dbReference>
<gene>
    <name evidence="5" type="ORF">H7B90_07975</name>
</gene>
<keyword evidence="1" id="KW-0677">Repeat</keyword>
<organism evidence="5 6">
    <name type="scientific">Cohnella xylanilytica</name>
    <dbReference type="NCBI Taxonomy" id="557555"/>
    <lineage>
        <taxon>Bacteria</taxon>
        <taxon>Bacillati</taxon>
        <taxon>Bacillota</taxon>
        <taxon>Bacilli</taxon>
        <taxon>Bacillales</taxon>
        <taxon>Paenibacillaceae</taxon>
        <taxon>Cohnella</taxon>
    </lineage>
</organism>
<accession>A0A841TUH6</accession>
<evidence type="ECO:0000256" key="1">
    <source>
        <dbReference type="ARBA" id="ARBA00022737"/>
    </source>
</evidence>
<feature type="domain" description="SLH" evidence="4">
    <location>
        <begin position="25"/>
        <end position="88"/>
    </location>
</feature>
<evidence type="ECO:0000313" key="5">
    <source>
        <dbReference type="EMBL" id="MBB6691329.1"/>
    </source>
</evidence>
<dbReference type="PANTHER" id="PTHR46708">
    <property type="entry name" value="TENASCIN"/>
    <property type="match status" value="1"/>
</dbReference>
<evidence type="ECO:0000259" key="4">
    <source>
        <dbReference type="PROSITE" id="PS51272"/>
    </source>
</evidence>
<proteinExistence type="predicted"/>
<evidence type="ECO:0000313" key="6">
    <source>
        <dbReference type="Proteomes" id="UP000553776"/>
    </source>
</evidence>
<feature type="region of interest" description="Disordered" evidence="2">
    <location>
        <begin position="313"/>
        <end position="336"/>
    </location>
</feature>
<dbReference type="Proteomes" id="UP000553776">
    <property type="component" value="Unassembled WGS sequence"/>
</dbReference>
<keyword evidence="3" id="KW-0732">Signal</keyword>
<dbReference type="Pfam" id="PF00395">
    <property type="entry name" value="SLH"/>
    <property type="match status" value="2"/>
</dbReference>
<feature type="domain" description="SLH" evidence="4">
    <location>
        <begin position="89"/>
        <end position="154"/>
    </location>
</feature>
<dbReference type="EMBL" id="JACJVR010000027">
    <property type="protein sequence ID" value="MBB6691329.1"/>
    <property type="molecule type" value="Genomic_DNA"/>
</dbReference>
<dbReference type="InterPro" id="IPR013783">
    <property type="entry name" value="Ig-like_fold"/>
</dbReference>
<name>A0A841TUH6_9BACL</name>
<dbReference type="PANTHER" id="PTHR46708:SF2">
    <property type="entry name" value="FIBRONECTIN TYPE-III DOMAIN-CONTAINING PROTEIN"/>
    <property type="match status" value="1"/>
</dbReference>
<keyword evidence="6" id="KW-1185">Reference proteome</keyword>
<sequence>MNKKAMLLASSLLLGLPAANAAALTSSDFTDLKELDAATKAKYDALIESGIFDGMTDGTFGFNEKMDRAQFAKVAALIMGLEVDKDLKTSSFKDVTTDSSGGYALPYIEALKQAGITEGVGDGNFNPGGTVTKEQLATFLVRVLGQEANASSPTLQDPTVSPWAKQYVATALQLKLLSSGADGQFSGQTQATRNLLVLGSYETKKQIESSSPVKVSGADFASDNRLVIAMTAGIDGSTIDLSKITINGVPLDPNRDKFVLSDDKKTITIILGSGFTLDSSKTPVIEVDGVKSLFGTDVKGGGGEAPIPVSVTVPPPAPQPPSNSSSTPIPAPKVTIDDAHGEIGTESARYGISSSRSGTLYYALYPAGTAKPSAAEIKEGKGAVKFGSTEIGSNPKTLDLAGLTADTGYVLYAYAVATSRQSDIVSVSFKTQAVAVPAPVVTIDTNGVEIGTTAAQYNVSSTRSGTLYYAAYPAEAAAPSADAIRSGTGAIAAGSTEIGPNPKAIHLQGLAANTGYKLYVFSVASDMTSEIVSVSFSTKPVEVPAPVATIDTSSGEIGTTWARYKAASTQSGTLYYAVYPKEASAPSADTIRSGTGAVTAGSTEIGPNPKAIELSDLTASTAYTLYVFASASAAQSEIVSVSFSTKPVEVPAPVATIDTSSEEIGTIAAHYKVSSTQSGTLYYALYRPGTAIPSAEDIRGGANAEQFGSTEIGPNPKTLDLTGLSANTGYTLYVFATASDKQSAVVSVSFTTKPAEASAPIVTIDTSSGEISTITAHYSVKSTKPGTLYYALYGPGAAEPSLDDIRNGIEAVRYDNKPIGTEADAIDLFDLSPNTEYKLYAVVTAADKTSEIDSVTFSTKPLEVQVPVATIDTSSGEIGTTAAHYKVSSTQSGTLYYAVYGPGTSIPNADDIRGGANAVRFGSTEIGPNPKTLDLTGLLASTGYTLYVFATASDKQSEIVSVTFHTLSDSTELPPTVRVEQSGTFRFPNAGQGDQLTVVTRTDGADTVYYMLLNADAPAPSKEQIVSQNVDGVEGFKALGKKDVDPNPFIPTTLTIDQLFQNQSYKVYIVGVSGERTSEVQEYLSLPTEFQGDFPFDGVNVDVDGRTATVNLEGLPEGESQAYYLLHGGEPLNVVRAEAILNFPHGRKDVSSEQPSFTIEEELQPGAYYLYVVIQKGTSYTNYKQAEFSVE</sequence>
<comment type="caution">
    <text evidence="5">The sequence shown here is derived from an EMBL/GenBank/DDBJ whole genome shotgun (WGS) entry which is preliminary data.</text>
</comment>